<evidence type="ECO:0000313" key="3">
    <source>
        <dbReference type="EMBL" id="KFL36327.1"/>
    </source>
</evidence>
<dbReference type="PROSITE" id="PS51648">
    <property type="entry name" value="YCGL"/>
    <property type="match status" value="1"/>
</dbReference>
<dbReference type="PANTHER" id="PTHR38109">
    <property type="entry name" value="PROTEIN YCGL"/>
    <property type="match status" value="1"/>
</dbReference>
<keyword evidence="4" id="KW-1185">Reference proteome</keyword>
<dbReference type="HAMAP" id="MF_01866">
    <property type="entry name" value="UPF0745"/>
    <property type="match status" value="1"/>
</dbReference>
<dbReference type="RefSeq" id="WP_034224462.1">
    <property type="nucleotide sequence ID" value="NZ_AVCJ01000023.1"/>
</dbReference>
<dbReference type="Gene3D" id="3.10.510.20">
    <property type="entry name" value="YcgL domain"/>
    <property type="match status" value="1"/>
</dbReference>
<evidence type="ECO:0000256" key="1">
    <source>
        <dbReference type="HAMAP-Rule" id="MF_01866"/>
    </source>
</evidence>
<dbReference type="PANTHER" id="PTHR38109:SF1">
    <property type="entry name" value="PROTEIN YCGL"/>
    <property type="match status" value="1"/>
</dbReference>
<organism evidence="3 4">
    <name type="scientific">Arenimonas donghaensis DSM 18148 = HO3-R19</name>
    <dbReference type="NCBI Taxonomy" id="1121014"/>
    <lineage>
        <taxon>Bacteria</taxon>
        <taxon>Pseudomonadati</taxon>
        <taxon>Pseudomonadota</taxon>
        <taxon>Gammaproteobacteria</taxon>
        <taxon>Lysobacterales</taxon>
        <taxon>Lysobacteraceae</taxon>
        <taxon>Arenimonas</taxon>
    </lineage>
</organism>
<feature type="domain" description="YcgL" evidence="2">
    <location>
        <begin position="1"/>
        <end position="84"/>
    </location>
</feature>
<dbReference type="EMBL" id="AVCJ01000023">
    <property type="protein sequence ID" value="KFL36327.1"/>
    <property type="molecule type" value="Genomic_DNA"/>
</dbReference>
<comment type="caution">
    <text evidence="3">The sequence shown here is derived from an EMBL/GenBank/DDBJ whole genome shotgun (WGS) entry which is preliminary data.</text>
</comment>
<evidence type="ECO:0000259" key="2">
    <source>
        <dbReference type="PROSITE" id="PS51648"/>
    </source>
</evidence>
<dbReference type="STRING" id="1121014.N788_05390"/>
<protein>
    <recommendedName>
        <fullName evidence="1">YcgL domain-containing protein N788_05390</fullName>
    </recommendedName>
</protein>
<dbReference type="PATRIC" id="fig|1121014.3.peg.1966"/>
<reference evidence="4" key="1">
    <citation type="submission" date="2013-08" db="EMBL/GenBank/DDBJ databases">
        <title>Genome sequencing of Arenimonas donghaensis.</title>
        <authorList>
            <person name="Chen F."/>
            <person name="Wang G."/>
        </authorList>
    </citation>
    <scope>NUCLEOTIDE SEQUENCE [LARGE SCALE GENOMIC DNA]</scope>
    <source>
        <strain evidence="4">HO3-R19</strain>
    </source>
</reference>
<dbReference type="Pfam" id="PF05166">
    <property type="entry name" value="YcgL"/>
    <property type="match status" value="1"/>
</dbReference>
<accession>A0A087MHH4</accession>
<evidence type="ECO:0000313" key="4">
    <source>
        <dbReference type="Proteomes" id="UP000029085"/>
    </source>
</evidence>
<name>A0A087MHH4_9GAMM</name>
<reference evidence="3 4" key="2">
    <citation type="journal article" date="2015" name="Stand. Genomic Sci.">
        <title>High quality draft genomic sequence of Arenimonas donghaensis DSM 18148(T).</title>
        <authorList>
            <person name="Chen F."/>
            <person name="Wang H."/>
            <person name="Cao Y."/>
            <person name="Li X."/>
            <person name="Wang G."/>
        </authorList>
    </citation>
    <scope>NUCLEOTIDE SEQUENCE [LARGE SCALE GENOMIC DNA]</scope>
    <source>
        <strain evidence="3 4">HO3-R19</strain>
    </source>
</reference>
<dbReference type="InterPro" id="IPR038068">
    <property type="entry name" value="YcgL-like_sf"/>
</dbReference>
<gene>
    <name evidence="3" type="ORF">N788_05390</name>
</gene>
<proteinExistence type="inferred from homology"/>
<dbReference type="AlphaFoldDB" id="A0A087MHH4"/>
<dbReference type="Proteomes" id="UP000029085">
    <property type="component" value="Unassembled WGS sequence"/>
</dbReference>
<dbReference type="InterPro" id="IPR027354">
    <property type="entry name" value="YcgL_dom"/>
</dbReference>
<sequence length="84" mass="9450">MQAYVYKSLRKPDTYLYLGKRDDFDALPPAVRAPLGELVFVLELALTENRRLARADPAVVRANLQAHGFHLQFPPTVLDPMVDG</sequence>
<dbReference type="SUPFAM" id="SSF160191">
    <property type="entry name" value="YcgL-like"/>
    <property type="match status" value="1"/>
</dbReference>
<dbReference type="OrthoDB" id="7062382at2"/>